<dbReference type="PANTHER" id="PTHR10656">
    <property type="entry name" value="CELL FATE DETERMINING PROTEIN MAB21-RELATED"/>
    <property type="match status" value="1"/>
</dbReference>
<dbReference type="Gene3D" id="3.30.460.90">
    <property type="match status" value="1"/>
</dbReference>
<keyword evidence="3" id="KW-1185">Reference proteome</keyword>
<dbReference type="AlphaFoldDB" id="A0AAD9J0E5"/>
<dbReference type="Proteomes" id="UP001208570">
    <property type="component" value="Unassembled WGS sequence"/>
</dbReference>
<dbReference type="EMBL" id="JAODUP010000824">
    <property type="protein sequence ID" value="KAK2143640.1"/>
    <property type="molecule type" value="Genomic_DNA"/>
</dbReference>
<feature type="compositionally biased region" description="Basic residues" evidence="1">
    <location>
        <begin position="325"/>
        <end position="337"/>
    </location>
</feature>
<organism evidence="2 3">
    <name type="scientific">Paralvinella palmiformis</name>
    <dbReference type="NCBI Taxonomy" id="53620"/>
    <lineage>
        <taxon>Eukaryota</taxon>
        <taxon>Metazoa</taxon>
        <taxon>Spiralia</taxon>
        <taxon>Lophotrochozoa</taxon>
        <taxon>Annelida</taxon>
        <taxon>Polychaeta</taxon>
        <taxon>Sedentaria</taxon>
        <taxon>Canalipalpata</taxon>
        <taxon>Terebellida</taxon>
        <taxon>Terebelliformia</taxon>
        <taxon>Alvinellidae</taxon>
        <taxon>Paralvinella</taxon>
    </lineage>
</organism>
<evidence type="ECO:0000313" key="2">
    <source>
        <dbReference type="EMBL" id="KAK2143640.1"/>
    </source>
</evidence>
<dbReference type="PANTHER" id="PTHR10656:SF70">
    <property type="entry name" value="PROTEIN MAB-21-RELATED"/>
    <property type="match status" value="1"/>
</dbReference>
<proteinExistence type="predicted"/>
<accession>A0AAD9J0E5</accession>
<feature type="region of interest" description="Disordered" evidence="1">
    <location>
        <begin position="325"/>
        <end position="349"/>
    </location>
</feature>
<evidence type="ECO:0000256" key="1">
    <source>
        <dbReference type="SAM" id="MobiDB-lite"/>
    </source>
</evidence>
<protein>
    <recommendedName>
        <fullName evidence="4">Mab-21-like nucleotidyltransferase domain-containing protein</fullName>
    </recommendedName>
</protein>
<evidence type="ECO:0008006" key="4">
    <source>
        <dbReference type="Google" id="ProtNLM"/>
    </source>
</evidence>
<reference evidence="2" key="1">
    <citation type="journal article" date="2023" name="Mol. Biol. Evol.">
        <title>Third-Generation Sequencing Reveals the Adaptive Role of the Epigenome in Three Deep-Sea Polychaetes.</title>
        <authorList>
            <person name="Perez M."/>
            <person name="Aroh O."/>
            <person name="Sun Y."/>
            <person name="Lan Y."/>
            <person name="Juniper S.K."/>
            <person name="Young C.R."/>
            <person name="Angers B."/>
            <person name="Qian P.Y."/>
        </authorList>
    </citation>
    <scope>NUCLEOTIDE SEQUENCE</scope>
    <source>
        <strain evidence="2">P08H-3</strain>
    </source>
</reference>
<name>A0AAD9J0E5_9ANNE</name>
<sequence>MSDRTRLKKLGVYLNRLDQSQRIGERSDRERVKTIQTGIECIVERLTARIGRAESMFTGKIEHMGSIYDGLKVGAPDEFDFMLVLDQFTHDNGLGRILLTSNPPGFAAISVNVKDAPSKWPVVDYCLEHEQLFVVDKVVVHYCSKGRRVKVLDPLIIQKEYRQIADKQMAVIDLPDKWSHGGFNKPHFSGHRKHGPATLFQFMYQDKEGEIKVTIDLTLAIRLRLGVDLAVTEMNLLRRFPLGNRYPEILLERLQTDPGMHVIPLYSKFLIEGGHAKKKYNWRVSCSCSEKIVFQSMPDTSLFKTAIRVLKILRDKHLTYYKRKTERKRKKLRRKATNKATGRSRSDSDEDEFLERFHASLSLSAADDDDDDYDVQQTTDLTEFEYMSDEQATARYRSTAPQYQARDIGFVSADPKPGTGEYWGARHYISSVEIKTLALHMLFGELPLKNLDGELIDYIGPADDEHLALMVMFGVNFFKKMFRERKQIMCLYFDTALCSPLPTDQIADALKAMDKIASELTENG</sequence>
<gene>
    <name evidence="2" type="ORF">LSH36_824g01032</name>
</gene>
<evidence type="ECO:0000313" key="3">
    <source>
        <dbReference type="Proteomes" id="UP001208570"/>
    </source>
</evidence>
<comment type="caution">
    <text evidence="2">The sequence shown here is derived from an EMBL/GenBank/DDBJ whole genome shotgun (WGS) entry which is preliminary data.</text>
</comment>